<name>A0A6I3T2G0_9BURK</name>
<evidence type="ECO:0000313" key="8">
    <source>
        <dbReference type="EMBL" id="GGC17168.1"/>
    </source>
</evidence>
<comment type="caution">
    <text evidence="9">The sequence shown here is derived from an EMBL/GenBank/DDBJ whole genome shotgun (WGS) entry which is preliminary data.</text>
</comment>
<dbReference type="Gene3D" id="1.10.8.60">
    <property type="match status" value="1"/>
</dbReference>
<reference evidence="8" key="1">
    <citation type="journal article" date="2014" name="Int. J. Syst. Evol. Microbiol.">
        <title>Complete genome of a new Firmicutes species belonging to the dominant human colonic microbiota ('Ruminococcus bicirculans') reveals two chromosomes and a selective capacity to utilize plant glucans.</title>
        <authorList>
            <consortium name="NISC Comparative Sequencing Program"/>
            <person name="Wegmann U."/>
            <person name="Louis P."/>
            <person name="Goesmann A."/>
            <person name="Henrissat B."/>
            <person name="Duncan S.H."/>
            <person name="Flint H.J."/>
        </authorList>
    </citation>
    <scope>NUCLEOTIDE SEQUENCE</scope>
    <source>
        <strain evidence="8">CGMCC 1.15931</strain>
    </source>
</reference>
<dbReference type="EMBL" id="BMKG01000022">
    <property type="protein sequence ID" value="GGC17168.1"/>
    <property type="molecule type" value="Genomic_DNA"/>
</dbReference>
<dbReference type="Pfam" id="PF00072">
    <property type="entry name" value="Response_reg"/>
    <property type="match status" value="1"/>
</dbReference>
<evidence type="ECO:0000256" key="5">
    <source>
        <dbReference type="PROSITE-ProRule" id="PRU00169"/>
    </source>
</evidence>
<dbReference type="EMBL" id="WNKZ01000066">
    <property type="protein sequence ID" value="MTV54936.1"/>
    <property type="molecule type" value="Genomic_DNA"/>
</dbReference>
<dbReference type="SUPFAM" id="SSF46689">
    <property type="entry name" value="Homeodomain-like"/>
    <property type="match status" value="1"/>
</dbReference>
<protein>
    <submittedName>
        <fullName evidence="9">PEP-CTERM-box response regulator transcription factor</fullName>
    </submittedName>
</protein>
<dbReference type="SMART" id="SM00382">
    <property type="entry name" value="AAA"/>
    <property type="match status" value="1"/>
</dbReference>
<dbReference type="InterPro" id="IPR003593">
    <property type="entry name" value="AAA+_ATPase"/>
</dbReference>
<dbReference type="PRINTS" id="PR01590">
    <property type="entry name" value="HTHFIS"/>
</dbReference>
<sequence length="454" mass="49877">MTQTKPKLLIIEDDPGLQKQLRWSLDAYDVVVAGDREAALAQLRRHEPAVVTMDLGLPPDPDGATEGLATLQQMLALAPDTKVIVLTGNQDRSHAVNAVAMGAYDFHQKPCEPELLNLVIQRAFVLHGLQQEHRRLQQSQADSPLTGIISRDPAMLKVCRNVEKVAPSSATVMVLGESGTGKEVVARALHQLSPRAKERFMAINCAAIPETLLESELFGYEKGAFTGAVKQTKGKVELAHGGTFFLDEVGDLPMPLQAKLLRFLQERVIERVGGHEEIAVDVRIICATHQNLKALAGTGRFREDLYYRLSEIVLTIPPLRERSGDAVLLAQHFKNRFCRQEGRPTLTFSADALAQIAQHAWPGNVREMENVIKRAVIMASGSIILGEDLDLGIEQPSPRPFNLREVRDKAEYQAVTAALAEVDGNIVKASELLGVSRPTLYDLLERHDIKASAG</sequence>
<dbReference type="GO" id="GO:0006355">
    <property type="term" value="P:regulation of DNA-templated transcription"/>
    <property type="evidence" value="ECO:0007669"/>
    <property type="project" value="InterPro"/>
</dbReference>
<dbReference type="RefSeq" id="WP_170300153.1">
    <property type="nucleotide sequence ID" value="NZ_BMKG01000022.1"/>
</dbReference>
<evidence type="ECO:0000313" key="9">
    <source>
        <dbReference type="EMBL" id="MTV54936.1"/>
    </source>
</evidence>
<dbReference type="Pfam" id="PF00158">
    <property type="entry name" value="Sigma54_activat"/>
    <property type="match status" value="1"/>
</dbReference>
<dbReference type="Gene3D" id="3.40.50.300">
    <property type="entry name" value="P-loop containing nucleotide triphosphate hydrolases"/>
    <property type="match status" value="1"/>
</dbReference>
<dbReference type="InterPro" id="IPR001789">
    <property type="entry name" value="Sig_transdc_resp-reg_receiver"/>
</dbReference>
<dbReference type="PROSITE" id="PS50045">
    <property type="entry name" value="SIGMA54_INTERACT_4"/>
    <property type="match status" value="1"/>
</dbReference>
<dbReference type="CDD" id="cd00009">
    <property type="entry name" value="AAA"/>
    <property type="match status" value="1"/>
</dbReference>
<dbReference type="Gene3D" id="3.40.50.2300">
    <property type="match status" value="1"/>
</dbReference>
<reference evidence="9 10" key="3">
    <citation type="submission" date="2019-11" db="EMBL/GenBank/DDBJ databases">
        <title>Type strains purchased from KCTC, JCM and DSMZ.</title>
        <authorList>
            <person name="Lu H."/>
        </authorList>
    </citation>
    <scope>NUCLEOTIDE SEQUENCE [LARGE SCALE GENOMIC DNA]</scope>
    <source>
        <strain evidence="9 10">KCTC 52429</strain>
    </source>
</reference>
<dbReference type="Gene3D" id="1.10.10.60">
    <property type="entry name" value="Homeodomain-like"/>
    <property type="match status" value="1"/>
</dbReference>
<keyword evidence="2" id="KW-0067">ATP-binding</keyword>
<dbReference type="InterPro" id="IPR002197">
    <property type="entry name" value="HTH_Fis"/>
</dbReference>
<evidence type="ECO:0000256" key="3">
    <source>
        <dbReference type="ARBA" id="ARBA00023015"/>
    </source>
</evidence>
<keyword evidence="3" id="KW-0805">Transcription regulation</keyword>
<reference evidence="11" key="2">
    <citation type="journal article" date="2019" name="Int. J. Syst. Evol. Microbiol.">
        <title>The Global Catalogue of Microorganisms (GCM) 10K type strain sequencing project: providing services to taxonomists for standard genome sequencing and annotation.</title>
        <authorList>
            <consortium name="The Broad Institute Genomics Platform"/>
            <consortium name="The Broad Institute Genome Sequencing Center for Infectious Disease"/>
            <person name="Wu L."/>
            <person name="Ma J."/>
        </authorList>
    </citation>
    <scope>NUCLEOTIDE SEQUENCE [LARGE SCALE GENOMIC DNA]</scope>
    <source>
        <strain evidence="11">CGMCC 1.15931</strain>
    </source>
</reference>
<keyword evidence="11" id="KW-1185">Reference proteome</keyword>
<dbReference type="GO" id="GO:0000160">
    <property type="term" value="P:phosphorelay signal transduction system"/>
    <property type="evidence" value="ECO:0007669"/>
    <property type="project" value="InterPro"/>
</dbReference>
<dbReference type="Pfam" id="PF25601">
    <property type="entry name" value="AAA_lid_14"/>
    <property type="match status" value="1"/>
</dbReference>
<dbReference type="InterPro" id="IPR009057">
    <property type="entry name" value="Homeodomain-like_sf"/>
</dbReference>
<dbReference type="SUPFAM" id="SSF52172">
    <property type="entry name" value="CheY-like"/>
    <property type="match status" value="1"/>
</dbReference>
<accession>A0A6I3T2G0</accession>
<feature type="modified residue" description="4-aspartylphosphate" evidence="5">
    <location>
        <position position="54"/>
    </location>
</feature>
<dbReference type="GO" id="GO:0005524">
    <property type="term" value="F:ATP binding"/>
    <property type="evidence" value="ECO:0007669"/>
    <property type="project" value="UniProtKB-KW"/>
</dbReference>
<dbReference type="FunFam" id="3.40.50.300:FF:000006">
    <property type="entry name" value="DNA-binding transcriptional regulator NtrC"/>
    <property type="match status" value="1"/>
</dbReference>
<dbReference type="InterPro" id="IPR027417">
    <property type="entry name" value="P-loop_NTPase"/>
</dbReference>
<proteinExistence type="predicted"/>
<evidence type="ECO:0000259" key="7">
    <source>
        <dbReference type="PROSITE" id="PS50110"/>
    </source>
</evidence>
<dbReference type="PANTHER" id="PTHR32071">
    <property type="entry name" value="TRANSCRIPTIONAL REGULATORY PROTEIN"/>
    <property type="match status" value="1"/>
</dbReference>
<dbReference type="SMART" id="SM00448">
    <property type="entry name" value="REC"/>
    <property type="match status" value="1"/>
</dbReference>
<evidence type="ECO:0000313" key="11">
    <source>
        <dbReference type="Proteomes" id="UP000622638"/>
    </source>
</evidence>
<evidence type="ECO:0000256" key="4">
    <source>
        <dbReference type="ARBA" id="ARBA00023163"/>
    </source>
</evidence>
<feature type="domain" description="Response regulatory" evidence="7">
    <location>
        <begin position="7"/>
        <end position="124"/>
    </location>
</feature>
<dbReference type="NCBIfam" id="TIGR02915">
    <property type="entry name" value="PEP_resp_reg"/>
    <property type="match status" value="1"/>
</dbReference>
<dbReference type="InterPro" id="IPR058031">
    <property type="entry name" value="AAA_lid_NorR"/>
</dbReference>
<dbReference type="InterPro" id="IPR014264">
    <property type="entry name" value="PEP-CTERM_resp_reg"/>
</dbReference>
<dbReference type="Proteomes" id="UP000430634">
    <property type="component" value="Unassembled WGS sequence"/>
</dbReference>
<dbReference type="InterPro" id="IPR025662">
    <property type="entry name" value="Sigma_54_int_dom_ATP-bd_1"/>
</dbReference>
<evidence type="ECO:0000256" key="2">
    <source>
        <dbReference type="ARBA" id="ARBA00022840"/>
    </source>
</evidence>
<evidence type="ECO:0000259" key="6">
    <source>
        <dbReference type="PROSITE" id="PS50045"/>
    </source>
</evidence>
<dbReference type="InterPro" id="IPR002078">
    <property type="entry name" value="Sigma_54_int"/>
</dbReference>
<dbReference type="SUPFAM" id="SSF52540">
    <property type="entry name" value="P-loop containing nucleoside triphosphate hydrolases"/>
    <property type="match status" value="1"/>
</dbReference>
<feature type="domain" description="Sigma-54 factor interaction" evidence="6">
    <location>
        <begin position="148"/>
        <end position="377"/>
    </location>
</feature>
<dbReference type="PROSITE" id="PS00675">
    <property type="entry name" value="SIGMA54_INTERACT_1"/>
    <property type="match status" value="1"/>
</dbReference>
<keyword evidence="1" id="KW-0547">Nucleotide-binding</keyword>
<evidence type="ECO:0000313" key="10">
    <source>
        <dbReference type="Proteomes" id="UP000430634"/>
    </source>
</evidence>
<evidence type="ECO:0000256" key="1">
    <source>
        <dbReference type="ARBA" id="ARBA00022741"/>
    </source>
</evidence>
<dbReference type="PANTHER" id="PTHR32071:SF113">
    <property type="entry name" value="ALGINATE BIOSYNTHESIS TRANSCRIPTIONAL REGULATORY PROTEIN ALGB"/>
    <property type="match status" value="1"/>
</dbReference>
<reference evidence="8" key="4">
    <citation type="submission" date="2024-05" db="EMBL/GenBank/DDBJ databases">
        <authorList>
            <person name="Sun Q."/>
            <person name="Zhou Y."/>
        </authorList>
    </citation>
    <scope>NUCLEOTIDE SEQUENCE</scope>
    <source>
        <strain evidence="8">CGMCC 1.15931</strain>
    </source>
</reference>
<dbReference type="InterPro" id="IPR025943">
    <property type="entry name" value="Sigma_54_int_dom_ATP-bd_2"/>
</dbReference>
<dbReference type="GO" id="GO:0043565">
    <property type="term" value="F:sequence-specific DNA binding"/>
    <property type="evidence" value="ECO:0007669"/>
    <property type="project" value="InterPro"/>
</dbReference>
<dbReference type="PROSITE" id="PS00676">
    <property type="entry name" value="SIGMA54_INTERACT_2"/>
    <property type="match status" value="1"/>
</dbReference>
<dbReference type="InterPro" id="IPR011006">
    <property type="entry name" value="CheY-like_superfamily"/>
</dbReference>
<gene>
    <name evidence="9" type="primary">prsR</name>
    <name evidence="8" type="ORF">GCM10011572_43110</name>
    <name evidence="9" type="ORF">GM672_19590</name>
</gene>
<dbReference type="PROSITE" id="PS50110">
    <property type="entry name" value="RESPONSE_REGULATORY"/>
    <property type="match status" value="1"/>
</dbReference>
<dbReference type="AlphaFoldDB" id="A0A6I3T2G0"/>
<dbReference type="Proteomes" id="UP000622638">
    <property type="component" value="Unassembled WGS sequence"/>
</dbReference>
<dbReference type="Pfam" id="PF02954">
    <property type="entry name" value="HTH_8"/>
    <property type="match status" value="1"/>
</dbReference>
<keyword evidence="4" id="KW-0804">Transcription</keyword>
<keyword evidence="5" id="KW-0597">Phosphoprotein</keyword>
<organism evidence="9 10">
    <name type="scientific">Pseudoduganella buxea</name>
    <dbReference type="NCBI Taxonomy" id="1949069"/>
    <lineage>
        <taxon>Bacteria</taxon>
        <taxon>Pseudomonadati</taxon>
        <taxon>Pseudomonadota</taxon>
        <taxon>Betaproteobacteria</taxon>
        <taxon>Burkholderiales</taxon>
        <taxon>Oxalobacteraceae</taxon>
        <taxon>Telluria group</taxon>
        <taxon>Pseudoduganella</taxon>
    </lineage>
</organism>